<accession>A0A6J4V0K7</accession>
<feature type="transmembrane region" description="Helical" evidence="7">
    <location>
        <begin position="293"/>
        <end position="313"/>
    </location>
</feature>
<evidence type="ECO:0000256" key="4">
    <source>
        <dbReference type="ARBA" id="ARBA00022692"/>
    </source>
</evidence>
<dbReference type="InterPro" id="IPR000515">
    <property type="entry name" value="MetI-like"/>
</dbReference>
<dbReference type="SUPFAM" id="SSF161098">
    <property type="entry name" value="MetI-like"/>
    <property type="match status" value="1"/>
</dbReference>
<dbReference type="InterPro" id="IPR051393">
    <property type="entry name" value="ABC_transporter_permease"/>
</dbReference>
<proteinExistence type="inferred from homology"/>
<dbReference type="InterPro" id="IPR035906">
    <property type="entry name" value="MetI-like_sf"/>
</dbReference>
<dbReference type="PROSITE" id="PS50928">
    <property type="entry name" value="ABC_TM1"/>
    <property type="match status" value="1"/>
</dbReference>
<evidence type="ECO:0000313" key="9">
    <source>
        <dbReference type="EMBL" id="CAA9563489.1"/>
    </source>
</evidence>
<comment type="subcellular location">
    <subcellularLocation>
        <location evidence="1 7">Cell membrane</location>
        <topology evidence="1 7">Multi-pass membrane protein</topology>
    </subcellularLocation>
</comment>
<dbReference type="Gene3D" id="1.10.3720.10">
    <property type="entry name" value="MetI-like"/>
    <property type="match status" value="1"/>
</dbReference>
<dbReference type="GO" id="GO:0005886">
    <property type="term" value="C:plasma membrane"/>
    <property type="evidence" value="ECO:0007669"/>
    <property type="project" value="UniProtKB-SubCell"/>
</dbReference>
<evidence type="ECO:0000256" key="6">
    <source>
        <dbReference type="ARBA" id="ARBA00023136"/>
    </source>
</evidence>
<dbReference type="EMBL" id="CADCWG010000185">
    <property type="protein sequence ID" value="CAA9563489.1"/>
    <property type="molecule type" value="Genomic_DNA"/>
</dbReference>
<evidence type="ECO:0000256" key="7">
    <source>
        <dbReference type="RuleBase" id="RU363032"/>
    </source>
</evidence>
<feature type="transmembrane region" description="Helical" evidence="7">
    <location>
        <begin position="89"/>
        <end position="111"/>
    </location>
</feature>
<evidence type="ECO:0000259" key="8">
    <source>
        <dbReference type="PROSITE" id="PS50928"/>
    </source>
</evidence>
<dbReference type="GO" id="GO:0055085">
    <property type="term" value="P:transmembrane transport"/>
    <property type="evidence" value="ECO:0007669"/>
    <property type="project" value="InterPro"/>
</dbReference>
<feature type="transmembrane region" description="Helical" evidence="7">
    <location>
        <begin position="123"/>
        <end position="140"/>
    </location>
</feature>
<feature type="domain" description="ABC transmembrane type-1" evidence="8">
    <location>
        <begin position="86"/>
        <end position="309"/>
    </location>
</feature>
<keyword evidence="5 7" id="KW-1133">Transmembrane helix</keyword>
<feature type="transmembrane region" description="Helical" evidence="7">
    <location>
        <begin position="175"/>
        <end position="200"/>
    </location>
</feature>
<evidence type="ECO:0000256" key="2">
    <source>
        <dbReference type="ARBA" id="ARBA00022448"/>
    </source>
</evidence>
<keyword evidence="6 7" id="KW-0472">Membrane</keyword>
<feature type="transmembrane region" description="Helical" evidence="7">
    <location>
        <begin position="26"/>
        <end position="49"/>
    </location>
</feature>
<evidence type="ECO:0000256" key="3">
    <source>
        <dbReference type="ARBA" id="ARBA00022475"/>
    </source>
</evidence>
<gene>
    <name evidence="9" type="ORF">AVDCRST_MAG49-2705</name>
</gene>
<organism evidence="9">
    <name type="scientific">uncultured Thermomicrobiales bacterium</name>
    <dbReference type="NCBI Taxonomy" id="1645740"/>
    <lineage>
        <taxon>Bacteria</taxon>
        <taxon>Pseudomonadati</taxon>
        <taxon>Thermomicrobiota</taxon>
        <taxon>Thermomicrobia</taxon>
        <taxon>Thermomicrobiales</taxon>
        <taxon>environmental samples</taxon>
    </lineage>
</organism>
<keyword evidence="2 7" id="KW-0813">Transport</keyword>
<name>A0A6J4V0K7_9BACT</name>
<reference evidence="9" key="1">
    <citation type="submission" date="2020-02" db="EMBL/GenBank/DDBJ databases">
        <authorList>
            <person name="Meier V. D."/>
        </authorList>
    </citation>
    <scope>NUCLEOTIDE SEQUENCE</scope>
    <source>
        <strain evidence="9">AVDCRST_MAG49</strain>
    </source>
</reference>
<sequence>MATTTLPARAARRSAAARRRDRSATFAFWVLMSPMVVGLLLFTVIPIVWGLLLSFTDARSQITVGDWIGFENYQWVLGQQEFLRSLRTILVFTVFIVPLTFAVSLGLALLVDRAGWGRGIFRTAFFIPTAISYVVASLVWKLGLFNSLPYGVANLGLSNFGIDPIVWIGPGDIPWYWVVLVTVRLWLQVGFYMIIFIAGLQEIPKDLYESAFVDGGRPGWTTFRTITLPLLRNTSIAVIVLSLINAFQAFDEFYNVLGGGSFASGGNLSLARPPLVWLYQTAFGGQEYGRGSAGAFILTALIIAVTLIQGRVLGFGRSSAEK</sequence>
<keyword evidence="3" id="KW-1003">Cell membrane</keyword>
<dbReference type="AlphaFoldDB" id="A0A6J4V0K7"/>
<evidence type="ECO:0000256" key="1">
    <source>
        <dbReference type="ARBA" id="ARBA00004651"/>
    </source>
</evidence>
<feature type="transmembrane region" description="Helical" evidence="7">
    <location>
        <begin position="230"/>
        <end position="250"/>
    </location>
</feature>
<evidence type="ECO:0000256" key="5">
    <source>
        <dbReference type="ARBA" id="ARBA00022989"/>
    </source>
</evidence>
<protein>
    <submittedName>
        <fullName evidence="9">ABC transporter, permease protein 1 (Cluster 1, maltose/g3p/polyamine/iron)</fullName>
    </submittedName>
</protein>
<comment type="similarity">
    <text evidence="7">Belongs to the binding-protein-dependent transport system permease family.</text>
</comment>
<keyword evidence="4 7" id="KW-0812">Transmembrane</keyword>
<dbReference type="CDD" id="cd06261">
    <property type="entry name" value="TM_PBP2"/>
    <property type="match status" value="1"/>
</dbReference>
<dbReference type="Pfam" id="PF00528">
    <property type="entry name" value="BPD_transp_1"/>
    <property type="match status" value="1"/>
</dbReference>
<dbReference type="PANTHER" id="PTHR30193">
    <property type="entry name" value="ABC TRANSPORTER PERMEASE PROTEIN"/>
    <property type="match status" value="1"/>
</dbReference>
<dbReference type="PANTHER" id="PTHR30193:SF41">
    <property type="entry name" value="DIACETYLCHITOBIOSE UPTAKE SYSTEM PERMEASE PROTEIN NGCF"/>
    <property type="match status" value="1"/>
</dbReference>